<feature type="domain" description="DUF2147" evidence="2">
    <location>
        <begin position="25"/>
        <end position="144"/>
    </location>
</feature>
<gene>
    <name evidence="3" type="ORF">KAK11_11305</name>
</gene>
<proteinExistence type="predicted"/>
<dbReference type="Proteomes" id="UP000672097">
    <property type="component" value="Unassembled WGS sequence"/>
</dbReference>
<reference evidence="3 4" key="1">
    <citation type="submission" date="2021-04" db="EMBL/GenBank/DDBJ databases">
        <title>The genome sequence of type strain Ideonella paludis KCTC 32238.</title>
        <authorList>
            <person name="Liu Y."/>
        </authorList>
    </citation>
    <scope>NUCLEOTIDE SEQUENCE [LARGE SCALE GENOMIC DNA]</scope>
    <source>
        <strain evidence="3 4">KCTC 32238</strain>
    </source>
</reference>
<dbReference type="InterPro" id="IPR019223">
    <property type="entry name" value="DUF2147"/>
</dbReference>
<accession>A0ABS5DXW4</accession>
<evidence type="ECO:0000313" key="4">
    <source>
        <dbReference type="Proteomes" id="UP000672097"/>
    </source>
</evidence>
<evidence type="ECO:0000313" key="3">
    <source>
        <dbReference type="EMBL" id="MBQ0935914.1"/>
    </source>
</evidence>
<feature type="signal peptide" evidence="1">
    <location>
        <begin position="1"/>
        <end position="19"/>
    </location>
</feature>
<comment type="caution">
    <text evidence="3">The sequence shown here is derived from an EMBL/GenBank/DDBJ whole genome shotgun (WGS) entry which is preliminary data.</text>
</comment>
<keyword evidence="4" id="KW-1185">Reference proteome</keyword>
<protein>
    <submittedName>
        <fullName evidence="3">DUF2147 domain-containing protein</fullName>
    </submittedName>
</protein>
<feature type="chain" id="PRO_5045798080" evidence="1">
    <location>
        <begin position="20"/>
        <end position="151"/>
    </location>
</feature>
<evidence type="ECO:0000259" key="2">
    <source>
        <dbReference type="Pfam" id="PF09917"/>
    </source>
</evidence>
<organism evidence="3 4">
    <name type="scientific">Ideonella paludis</name>
    <dbReference type="NCBI Taxonomy" id="1233411"/>
    <lineage>
        <taxon>Bacteria</taxon>
        <taxon>Pseudomonadati</taxon>
        <taxon>Pseudomonadota</taxon>
        <taxon>Betaproteobacteria</taxon>
        <taxon>Burkholderiales</taxon>
        <taxon>Sphaerotilaceae</taxon>
        <taxon>Ideonella</taxon>
    </lineage>
</organism>
<evidence type="ECO:0000256" key="1">
    <source>
        <dbReference type="SAM" id="SignalP"/>
    </source>
</evidence>
<sequence>MAAIAAACSLPAVSTLAVASEPLAGRWLARDASSGVESTIELFLESDQMYGRIVSLRTQDGEVFDPICTGCKGALKDAKVVGAIFITGLRRSGDKWVGGKVVDLRPGPMQGTIANCEIELLQGRVKLFGYLWLRWLSGTDYWERAPAQPQP</sequence>
<dbReference type="EMBL" id="JAGQDG010000004">
    <property type="protein sequence ID" value="MBQ0935914.1"/>
    <property type="molecule type" value="Genomic_DNA"/>
</dbReference>
<name>A0ABS5DXW4_9BURK</name>
<keyword evidence="1" id="KW-0732">Signal</keyword>
<dbReference type="Gene3D" id="2.40.128.520">
    <property type="match status" value="1"/>
</dbReference>
<dbReference type="Pfam" id="PF09917">
    <property type="entry name" value="DUF2147"/>
    <property type="match status" value="1"/>
</dbReference>